<proteinExistence type="predicted"/>
<gene>
    <name evidence="3" type="ORF">ACFP1Z_22080</name>
</gene>
<feature type="compositionally biased region" description="Low complexity" evidence="1">
    <location>
        <begin position="248"/>
        <end position="262"/>
    </location>
</feature>
<dbReference type="InterPro" id="IPR022742">
    <property type="entry name" value="Hydrolase_4"/>
</dbReference>
<keyword evidence="4" id="KW-1185">Reference proteome</keyword>
<keyword evidence="3" id="KW-0378">Hydrolase</keyword>
<dbReference type="Gene3D" id="3.40.50.1820">
    <property type="entry name" value="alpha/beta hydrolase"/>
    <property type="match status" value="1"/>
</dbReference>
<name>A0ABW0Z8E0_9ACTN</name>
<evidence type="ECO:0000313" key="3">
    <source>
        <dbReference type="EMBL" id="MFC5722860.1"/>
    </source>
</evidence>
<feature type="region of interest" description="Disordered" evidence="1">
    <location>
        <begin position="1"/>
        <end position="30"/>
    </location>
</feature>
<dbReference type="EMBL" id="JBHSPB010000014">
    <property type="protein sequence ID" value="MFC5722860.1"/>
    <property type="molecule type" value="Genomic_DNA"/>
</dbReference>
<comment type="caution">
    <text evidence="3">The sequence shown here is derived from an EMBL/GenBank/DDBJ whole genome shotgun (WGS) entry which is preliminary data.</text>
</comment>
<organism evidence="3 4">
    <name type="scientific">Streptomyces gamaensis</name>
    <dbReference type="NCBI Taxonomy" id="1763542"/>
    <lineage>
        <taxon>Bacteria</taxon>
        <taxon>Bacillati</taxon>
        <taxon>Actinomycetota</taxon>
        <taxon>Actinomycetes</taxon>
        <taxon>Kitasatosporales</taxon>
        <taxon>Streptomycetaceae</taxon>
        <taxon>Streptomyces</taxon>
    </lineage>
</organism>
<keyword evidence="3" id="KW-0645">Protease</keyword>
<dbReference type="Pfam" id="PF12146">
    <property type="entry name" value="Hydrolase_4"/>
    <property type="match status" value="1"/>
</dbReference>
<dbReference type="Proteomes" id="UP001596083">
    <property type="component" value="Unassembled WGS sequence"/>
</dbReference>
<feature type="domain" description="Serine aminopeptidase S33" evidence="2">
    <location>
        <begin position="67"/>
        <end position="225"/>
    </location>
</feature>
<feature type="compositionally biased region" description="Pro residues" evidence="1">
    <location>
        <begin position="1"/>
        <end position="23"/>
    </location>
</feature>
<feature type="compositionally biased region" description="Polar residues" evidence="1">
    <location>
        <begin position="272"/>
        <end position="281"/>
    </location>
</feature>
<evidence type="ECO:0000259" key="2">
    <source>
        <dbReference type="Pfam" id="PF12146"/>
    </source>
</evidence>
<dbReference type="GO" id="GO:0004177">
    <property type="term" value="F:aminopeptidase activity"/>
    <property type="evidence" value="ECO:0007669"/>
    <property type="project" value="UniProtKB-KW"/>
</dbReference>
<dbReference type="SUPFAM" id="SSF53474">
    <property type="entry name" value="alpha/beta-Hydrolases"/>
    <property type="match status" value="1"/>
</dbReference>
<protein>
    <submittedName>
        <fullName evidence="3">Serine aminopeptidase domain-containing protein</fullName>
    </submittedName>
</protein>
<accession>A0ABW0Z8E0</accession>
<dbReference type="RefSeq" id="WP_390318626.1">
    <property type="nucleotide sequence ID" value="NZ_JBHSPB010000014.1"/>
</dbReference>
<evidence type="ECO:0000313" key="4">
    <source>
        <dbReference type="Proteomes" id="UP001596083"/>
    </source>
</evidence>
<evidence type="ECO:0000256" key="1">
    <source>
        <dbReference type="SAM" id="MobiDB-lite"/>
    </source>
</evidence>
<reference evidence="4" key="1">
    <citation type="journal article" date="2019" name="Int. J. Syst. Evol. Microbiol.">
        <title>The Global Catalogue of Microorganisms (GCM) 10K type strain sequencing project: providing services to taxonomists for standard genome sequencing and annotation.</title>
        <authorList>
            <consortium name="The Broad Institute Genomics Platform"/>
            <consortium name="The Broad Institute Genome Sequencing Center for Infectious Disease"/>
            <person name="Wu L."/>
            <person name="Ma J."/>
        </authorList>
    </citation>
    <scope>NUCLEOTIDE SEQUENCE [LARGE SCALE GENOMIC DNA]</scope>
    <source>
        <strain evidence="4">CGMCC 4.7304</strain>
    </source>
</reference>
<keyword evidence="3" id="KW-0031">Aminopeptidase</keyword>
<sequence>MNIPPRPVERGPPGPRAPAPAPKPDPDNAGRFLRNGAKAKAGTNRAIAQEAWGRIATMLTYKTSRYGELARRNVAVHAPDRRGSGGSRGLCGHLPSARAVLDDYAMLWQAVHGRHPHLPVTALGQSCGGSVLAALLASGRATPERVAFCAPALGRQRARHGDHGLRGLRALRGTRHRPVTVKDEDYTGRTRYLTFMANDHAMVRQVTDGFRSVMAELEENCTSRAPGTGQGAPDAVYFVLARRRRHPAGGAPRARGQPCPAGLRSRRPVSPHASTGRSASRATPPGSAGAPRASSQRSAPP</sequence>
<feature type="region of interest" description="Disordered" evidence="1">
    <location>
        <begin position="246"/>
        <end position="301"/>
    </location>
</feature>
<dbReference type="InterPro" id="IPR029058">
    <property type="entry name" value="AB_hydrolase_fold"/>
</dbReference>